<dbReference type="InterPro" id="IPR007112">
    <property type="entry name" value="Expansin/allergen_DPBB_dom"/>
</dbReference>
<dbReference type="GO" id="GO:0009627">
    <property type="term" value="P:systemic acquired resistance"/>
    <property type="evidence" value="ECO:0007669"/>
    <property type="project" value="InterPro"/>
</dbReference>
<dbReference type="PROSITE" id="PS50842">
    <property type="entry name" value="EXPANSIN_EG45"/>
    <property type="match status" value="1"/>
</dbReference>
<dbReference type="OrthoDB" id="623670at2759"/>
<dbReference type="Gene3D" id="2.40.40.10">
    <property type="entry name" value="RlpA-like domain"/>
    <property type="match status" value="1"/>
</dbReference>
<accession>A0A6A1VL02</accession>
<dbReference type="Pfam" id="PF03330">
    <property type="entry name" value="DPBB_1"/>
    <property type="match status" value="1"/>
</dbReference>
<gene>
    <name evidence="3" type="ORF">CJ030_MR5G003506</name>
</gene>
<protein>
    <submittedName>
        <fullName evidence="3">EG45-like domain containing protein</fullName>
    </submittedName>
</protein>
<feature type="signal peptide" evidence="1">
    <location>
        <begin position="1"/>
        <end position="23"/>
    </location>
</feature>
<dbReference type="InterPro" id="IPR044206">
    <property type="entry name" value="EGC1/2"/>
</dbReference>
<dbReference type="SMART" id="SM00837">
    <property type="entry name" value="DPBB_1"/>
    <property type="match status" value="1"/>
</dbReference>
<keyword evidence="4" id="KW-1185">Reference proteome</keyword>
<comment type="caution">
    <text evidence="3">The sequence shown here is derived from an EMBL/GenBank/DDBJ whole genome shotgun (WGS) entry which is preliminary data.</text>
</comment>
<evidence type="ECO:0000256" key="1">
    <source>
        <dbReference type="SAM" id="SignalP"/>
    </source>
</evidence>
<organism evidence="3 4">
    <name type="scientific">Morella rubra</name>
    <name type="common">Chinese bayberry</name>
    <dbReference type="NCBI Taxonomy" id="262757"/>
    <lineage>
        <taxon>Eukaryota</taxon>
        <taxon>Viridiplantae</taxon>
        <taxon>Streptophyta</taxon>
        <taxon>Embryophyta</taxon>
        <taxon>Tracheophyta</taxon>
        <taxon>Spermatophyta</taxon>
        <taxon>Magnoliopsida</taxon>
        <taxon>eudicotyledons</taxon>
        <taxon>Gunneridae</taxon>
        <taxon>Pentapetalae</taxon>
        <taxon>rosids</taxon>
        <taxon>fabids</taxon>
        <taxon>Fagales</taxon>
        <taxon>Myricaceae</taxon>
        <taxon>Morella</taxon>
    </lineage>
</organism>
<dbReference type="InterPro" id="IPR036908">
    <property type="entry name" value="RlpA-like_sf"/>
</dbReference>
<feature type="chain" id="PRO_5025620653" evidence="1">
    <location>
        <begin position="24"/>
        <end position="133"/>
    </location>
</feature>
<evidence type="ECO:0000313" key="3">
    <source>
        <dbReference type="EMBL" id="KAB1213424.1"/>
    </source>
</evidence>
<dbReference type="GO" id="GO:0048046">
    <property type="term" value="C:apoplast"/>
    <property type="evidence" value="ECO:0007669"/>
    <property type="project" value="InterPro"/>
</dbReference>
<dbReference type="SUPFAM" id="SSF50685">
    <property type="entry name" value="Barwin-like endoglucanases"/>
    <property type="match status" value="1"/>
</dbReference>
<dbReference type="CDD" id="cd22269">
    <property type="entry name" value="DPBB_EG45-like"/>
    <property type="match status" value="1"/>
</dbReference>
<proteinExistence type="predicted"/>
<evidence type="ECO:0000313" key="4">
    <source>
        <dbReference type="Proteomes" id="UP000516437"/>
    </source>
</evidence>
<dbReference type="PANTHER" id="PTHR47295">
    <property type="entry name" value="EG45-LIKE DOMAIN CONTAINING PROTEIN 1-RELATED"/>
    <property type="match status" value="1"/>
</dbReference>
<reference evidence="3 4" key="1">
    <citation type="journal article" date="2019" name="Plant Biotechnol. J.">
        <title>The red bayberry genome and genetic basis of sex determination.</title>
        <authorList>
            <person name="Jia H.M."/>
            <person name="Jia H.J."/>
            <person name="Cai Q.L."/>
            <person name="Wang Y."/>
            <person name="Zhao H.B."/>
            <person name="Yang W.F."/>
            <person name="Wang G.Y."/>
            <person name="Li Y.H."/>
            <person name="Zhan D.L."/>
            <person name="Shen Y.T."/>
            <person name="Niu Q.F."/>
            <person name="Chang L."/>
            <person name="Qiu J."/>
            <person name="Zhao L."/>
            <person name="Xie H.B."/>
            <person name="Fu W.Y."/>
            <person name="Jin J."/>
            <person name="Li X.W."/>
            <person name="Jiao Y."/>
            <person name="Zhou C.C."/>
            <person name="Tu T."/>
            <person name="Chai C.Y."/>
            <person name="Gao J.L."/>
            <person name="Fan L.J."/>
            <person name="van de Weg E."/>
            <person name="Wang J.Y."/>
            <person name="Gao Z.S."/>
        </authorList>
    </citation>
    <scope>NUCLEOTIDE SEQUENCE [LARGE SCALE GENOMIC DNA]</scope>
    <source>
        <tissue evidence="3">Leaves</tissue>
    </source>
</reference>
<sequence length="133" mass="14438">MRTGIRTLMMAGAVVCLLLIAYADEGTASFYKSPYLPSACYGYEDVAGFWIAAASNATWNNGKICGQKFWVKCTGGANLAPNPCYSGGIVVTVVDYCPKCRATLNLSLLAFSVIADFDAGRVKIYYEKYPMLK</sequence>
<keyword evidence="1" id="KW-0732">Signal</keyword>
<dbReference type="AlphaFoldDB" id="A0A6A1VL02"/>
<name>A0A6A1VL02_9ROSI</name>
<dbReference type="EMBL" id="RXIC02000023">
    <property type="protein sequence ID" value="KAB1213424.1"/>
    <property type="molecule type" value="Genomic_DNA"/>
</dbReference>
<feature type="domain" description="Expansin-like EG45" evidence="2">
    <location>
        <begin position="26"/>
        <end position="133"/>
    </location>
</feature>
<dbReference type="Proteomes" id="UP000516437">
    <property type="component" value="Chromosome 5"/>
</dbReference>
<evidence type="ECO:0000259" key="2">
    <source>
        <dbReference type="PROSITE" id="PS50842"/>
    </source>
</evidence>
<dbReference type="PANTHER" id="PTHR47295:SF2">
    <property type="entry name" value="EG45-LIKE DOMAIN CONTAINING PROTEIN 1-RELATED"/>
    <property type="match status" value="1"/>
</dbReference>
<dbReference type="InterPro" id="IPR009009">
    <property type="entry name" value="RlpA-like_DPBB"/>
</dbReference>